<keyword evidence="2" id="KW-1185">Reference proteome</keyword>
<dbReference type="Proteomes" id="UP001300763">
    <property type="component" value="Unassembled WGS sequence"/>
</dbReference>
<dbReference type="GO" id="GO:0016787">
    <property type="term" value="F:hydrolase activity"/>
    <property type="evidence" value="ECO:0007669"/>
    <property type="project" value="UniProtKB-KW"/>
</dbReference>
<dbReference type="PANTHER" id="PTHR42896">
    <property type="entry name" value="XYLULOSE-1,5-BISPHOSPHATE (XUBP) PHOSPHATASE"/>
    <property type="match status" value="1"/>
</dbReference>
<gene>
    <name evidence="1" type="ORF">PGB27_27560</name>
</gene>
<dbReference type="PANTHER" id="PTHR42896:SF2">
    <property type="entry name" value="CBBY-LIKE PROTEIN"/>
    <property type="match status" value="1"/>
</dbReference>
<proteinExistence type="predicted"/>
<dbReference type="InterPro" id="IPR036412">
    <property type="entry name" value="HAD-like_sf"/>
</dbReference>
<dbReference type="NCBIfam" id="TIGR01509">
    <property type="entry name" value="HAD-SF-IA-v3"/>
    <property type="match status" value="1"/>
</dbReference>
<reference evidence="1 2" key="1">
    <citation type="submission" date="2023-02" db="EMBL/GenBank/DDBJ databases">
        <title>Genome sequencing required for Actinomycetospora new species description.</title>
        <authorList>
            <person name="Saimee Y."/>
            <person name="Duangmal K."/>
        </authorList>
    </citation>
    <scope>NUCLEOTIDE SEQUENCE [LARGE SCALE GENOMIC DNA]</scope>
    <source>
        <strain evidence="1 2">DW7H6</strain>
    </source>
</reference>
<dbReference type="InterPro" id="IPR023198">
    <property type="entry name" value="PGP-like_dom2"/>
</dbReference>
<name>A0ABT5T1W8_9PSEU</name>
<dbReference type="RefSeq" id="WP_274203651.1">
    <property type="nucleotide sequence ID" value="NZ_JAQZAO010000019.1"/>
</dbReference>
<dbReference type="EMBL" id="JAQZAO010000019">
    <property type="protein sequence ID" value="MDD7969118.1"/>
    <property type="molecule type" value="Genomic_DNA"/>
</dbReference>
<evidence type="ECO:0000313" key="1">
    <source>
        <dbReference type="EMBL" id="MDD7969118.1"/>
    </source>
</evidence>
<dbReference type="Gene3D" id="1.10.150.240">
    <property type="entry name" value="Putative phosphatase, domain 2"/>
    <property type="match status" value="1"/>
</dbReference>
<keyword evidence="1" id="KW-0378">Hydrolase</keyword>
<dbReference type="InterPro" id="IPR023214">
    <property type="entry name" value="HAD_sf"/>
</dbReference>
<comment type="caution">
    <text evidence="1">The sequence shown here is derived from an EMBL/GenBank/DDBJ whole genome shotgun (WGS) entry which is preliminary data.</text>
</comment>
<evidence type="ECO:0000313" key="2">
    <source>
        <dbReference type="Proteomes" id="UP001300763"/>
    </source>
</evidence>
<protein>
    <submittedName>
        <fullName evidence="1">HAD-IA family hydrolase</fullName>
    </submittedName>
</protein>
<dbReference type="PRINTS" id="PR00413">
    <property type="entry name" value="HADHALOGNASE"/>
</dbReference>
<dbReference type="InterPro" id="IPR006439">
    <property type="entry name" value="HAD-SF_hydro_IA"/>
</dbReference>
<dbReference type="Gene3D" id="3.40.50.1000">
    <property type="entry name" value="HAD superfamily/HAD-like"/>
    <property type="match status" value="1"/>
</dbReference>
<dbReference type="SUPFAM" id="SSF56784">
    <property type="entry name" value="HAD-like"/>
    <property type="match status" value="1"/>
</dbReference>
<sequence>MIADLPSDGSGAAPRRLPEAVVFDVDGTLADTERDGHRVAFNEAFAAHGLDLSWDVEHYGELLTITGGRQRVAAVLRARGLEDADEVAAAVHRTKTDLFVDVVRRGDIGPRPGLPALVDDLRAHGVRIAVATTGRRAWVEPLLAHLLGAGTAEVVVCGDDVAELKPDPEAYRLALARLDVDAARTVAVEDSGPGLRAALAAGLATVVVTNHYTADHDVRGAAIVREGFDTPHQLTTAELGTALARTPRARAH</sequence>
<dbReference type="InterPro" id="IPR044999">
    <property type="entry name" value="CbbY-like"/>
</dbReference>
<dbReference type="Pfam" id="PF00702">
    <property type="entry name" value="Hydrolase"/>
    <property type="match status" value="1"/>
</dbReference>
<dbReference type="SFLD" id="SFLDS00003">
    <property type="entry name" value="Haloacid_Dehalogenase"/>
    <property type="match status" value="1"/>
</dbReference>
<dbReference type="SFLD" id="SFLDG01129">
    <property type="entry name" value="C1.5:_HAD__Beta-PGM__Phosphata"/>
    <property type="match status" value="1"/>
</dbReference>
<organism evidence="1 2">
    <name type="scientific">Actinomycetospora lemnae</name>
    <dbReference type="NCBI Taxonomy" id="3019891"/>
    <lineage>
        <taxon>Bacteria</taxon>
        <taxon>Bacillati</taxon>
        <taxon>Actinomycetota</taxon>
        <taxon>Actinomycetes</taxon>
        <taxon>Pseudonocardiales</taxon>
        <taxon>Pseudonocardiaceae</taxon>
        <taxon>Actinomycetospora</taxon>
    </lineage>
</organism>
<accession>A0ABT5T1W8</accession>